<gene>
    <name evidence="2" type="ORF">SAMN04489807_2508</name>
</gene>
<dbReference type="EMBL" id="FNSQ01000005">
    <property type="protein sequence ID" value="SEB95843.1"/>
    <property type="molecule type" value="Genomic_DNA"/>
</dbReference>
<keyword evidence="3" id="KW-1185">Reference proteome</keyword>
<dbReference type="InterPro" id="IPR001173">
    <property type="entry name" value="Glyco_trans_2-like"/>
</dbReference>
<evidence type="ECO:0000313" key="3">
    <source>
        <dbReference type="Proteomes" id="UP000183750"/>
    </source>
</evidence>
<dbReference type="InterPro" id="IPR050834">
    <property type="entry name" value="Glycosyltransf_2"/>
</dbReference>
<dbReference type="Proteomes" id="UP000183750">
    <property type="component" value="Unassembled WGS sequence"/>
</dbReference>
<evidence type="ECO:0000313" key="2">
    <source>
        <dbReference type="EMBL" id="SEB95843.1"/>
    </source>
</evidence>
<protein>
    <submittedName>
        <fullName evidence="2">Glycosyltransferase like family 2</fullName>
    </submittedName>
</protein>
<dbReference type="RefSeq" id="WP_060927289.1">
    <property type="nucleotide sequence ID" value="NZ_FNSQ01000005.1"/>
</dbReference>
<dbReference type="AlphaFoldDB" id="A0A1H4NKR0"/>
<reference evidence="3" key="1">
    <citation type="submission" date="2016-10" db="EMBL/GenBank/DDBJ databases">
        <authorList>
            <person name="Varghese N."/>
            <person name="Submissions S."/>
        </authorList>
    </citation>
    <scope>NUCLEOTIDE SEQUENCE [LARGE SCALE GENOMIC DNA]</scope>
    <source>
        <strain evidence="3">DSM 16089</strain>
    </source>
</reference>
<dbReference type="CDD" id="cd00761">
    <property type="entry name" value="Glyco_tranf_GTA_type"/>
    <property type="match status" value="1"/>
</dbReference>
<feature type="domain" description="Glycosyltransferase 2-like" evidence="1">
    <location>
        <begin position="4"/>
        <end position="163"/>
    </location>
</feature>
<keyword evidence="2" id="KW-0808">Transferase</keyword>
<name>A0A1H4NKR0_9MICO</name>
<dbReference type="PANTHER" id="PTHR43685:SF2">
    <property type="entry name" value="GLYCOSYLTRANSFERASE 2-LIKE DOMAIN-CONTAINING PROTEIN"/>
    <property type="match status" value="1"/>
</dbReference>
<proteinExistence type="predicted"/>
<sequence length="357" mass="39284">MLDVVIAVHNARRPISRAVHSVLESAESADARVTVVCHGVPIEEIREAVGKAEGTRLRYLAFVDGIPSPAGPFNFGVHAASGDYVTIMGSDDYLEPGALDAWSRYLRSERPDIALVPLRHQQGARLLNPMPRLGRTRRLDAVRDRLFYRTAPLALIRRDVLRETGATLAEGLRTGDDIAMTARLWTSGARIDLMRDLPCYVIGADAGDRVTLAPMPAADQLAAVTDLLGSEWWSALPVREATSLGVKLLRIHVLDALLARPSAAEWDAAGVGAVSDIVRRVRQASPRSFVPLSRADRRLLDAVSTGATPDEIVRAIASRRAASRWDVVRPARLLNAVDREAVPVRYLHYLLDNWRRR</sequence>
<dbReference type="Pfam" id="PF00535">
    <property type="entry name" value="Glycos_transf_2"/>
    <property type="match status" value="1"/>
</dbReference>
<dbReference type="GO" id="GO:0016740">
    <property type="term" value="F:transferase activity"/>
    <property type="evidence" value="ECO:0007669"/>
    <property type="project" value="UniProtKB-KW"/>
</dbReference>
<evidence type="ECO:0000259" key="1">
    <source>
        <dbReference type="Pfam" id="PF00535"/>
    </source>
</evidence>
<dbReference type="Gene3D" id="3.90.550.10">
    <property type="entry name" value="Spore Coat Polysaccharide Biosynthesis Protein SpsA, Chain A"/>
    <property type="match status" value="1"/>
</dbReference>
<accession>A0A1H4NKR0</accession>
<dbReference type="PANTHER" id="PTHR43685">
    <property type="entry name" value="GLYCOSYLTRANSFERASE"/>
    <property type="match status" value="1"/>
</dbReference>
<dbReference type="SUPFAM" id="SSF53448">
    <property type="entry name" value="Nucleotide-diphospho-sugar transferases"/>
    <property type="match status" value="1"/>
</dbReference>
<organism evidence="2 3">
    <name type="scientific">Microbacterium hydrocarbonoxydans</name>
    <dbReference type="NCBI Taxonomy" id="273678"/>
    <lineage>
        <taxon>Bacteria</taxon>
        <taxon>Bacillati</taxon>
        <taxon>Actinomycetota</taxon>
        <taxon>Actinomycetes</taxon>
        <taxon>Micrococcales</taxon>
        <taxon>Microbacteriaceae</taxon>
        <taxon>Microbacterium</taxon>
    </lineage>
</organism>
<dbReference type="InterPro" id="IPR029044">
    <property type="entry name" value="Nucleotide-diphossugar_trans"/>
</dbReference>